<comment type="caution">
    <text evidence="1">The sequence shown here is derived from an EMBL/GenBank/DDBJ whole genome shotgun (WGS) entry which is preliminary data.</text>
</comment>
<organism evidence="1 2">
    <name type="scientific">Orbilia oligospora</name>
    <name type="common">Nematode-trapping fungus</name>
    <name type="synonym">Arthrobotrys oligospora</name>
    <dbReference type="NCBI Taxonomy" id="2813651"/>
    <lineage>
        <taxon>Eukaryota</taxon>
        <taxon>Fungi</taxon>
        <taxon>Dikarya</taxon>
        <taxon>Ascomycota</taxon>
        <taxon>Pezizomycotina</taxon>
        <taxon>Orbiliomycetes</taxon>
        <taxon>Orbiliales</taxon>
        <taxon>Orbiliaceae</taxon>
        <taxon>Orbilia</taxon>
    </lineage>
</organism>
<evidence type="ECO:0000313" key="2">
    <source>
        <dbReference type="Proteomes" id="UP000480548"/>
    </source>
</evidence>
<reference evidence="1 2" key="1">
    <citation type="submission" date="2019-06" db="EMBL/GenBank/DDBJ databases">
        <authorList>
            <person name="Palmer J.M."/>
        </authorList>
    </citation>
    <scope>NUCLEOTIDE SEQUENCE [LARGE SCALE GENOMIC DNA]</scope>
    <source>
        <strain evidence="1 2">TWF703</strain>
    </source>
</reference>
<gene>
    <name evidence="1" type="ORF">TWF703_010798</name>
</gene>
<protein>
    <submittedName>
        <fullName evidence="1">Uncharacterized protein</fullName>
    </submittedName>
</protein>
<name>A0A7C8NUR2_ORBOL</name>
<sequence length="222" mass="24773">MSTPKTVKGVRVNCIGDIEKCYRPKYEPVEIPLNDPIFSKNIHSSSDITARLGIPLFTRQCPQNPIWADSKGSSSGFGFASNQEAAFLHLSCNPNEAFDPIAGGTFGFGWAPQKWQYTPGSFIAVRQDKKPLDPVHMEALCRYCIDHAQPLFGHNCGEYAPDEPLSKQAVLSMICRPTFSIYWYKRFTEELKRKGSSNYASITSLLIVSDQSFKCLSEFGDA</sequence>
<dbReference type="AlphaFoldDB" id="A0A7C8NUR2"/>
<dbReference type="EMBL" id="WIQZ01000009">
    <property type="protein sequence ID" value="KAF3143385.1"/>
    <property type="molecule type" value="Genomic_DNA"/>
</dbReference>
<dbReference type="Proteomes" id="UP000480548">
    <property type="component" value="Unassembled WGS sequence"/>
</dbReference>
<accession>A0A7C8NUR2</accession>
<proteinExistence type="predicted"/>
<evidence type="ECO:0000313" key="1">
    <source>
        <dbReference type="EMBL" id="KAF3143385.1"/>
    </source>
</evidence>